<dbReference type="Proteomes" id="UP000696485">
    <property type="component" value="Unassembled WGS sequence"/>
</dbReference>
<accession>A0A9P5SCK3</accession>
<protein>
    <recommendedName>
        <fullName evidence="4">N-acetyltransferase domain-containing protein</fullName>
    </recommendedName>
</protein>
<proteinExistence type="inferred from homology"/>
<evidence type="ECO:0000313" key="5">
    <source>
        <dbReference type="EMBL" id="KAF9325537.1"/>
    </source>
</evidence>
<sequence length="218" mass="24715">MTSTPTLPPIRNMGPYKVAEAIYLSPFSPSDTTELHRILNITSAVSLGLYGENMTFPFPLENAQAFTQWHLQRRTERRIVDCWAIRSSPEGPVIGLIGVNDFGHVEDGMDICYKASSTDPTEHTGEEAQVPMRCGKFGYWLSPEVTGQGIMTRVLDYVLRQLARQAIGLERVHGKAWEDNVASCRVMERVGMKREKSFPWYVPKFEETKMCAHYVLDL</sequence>
<evidence type="ECO:0000256" key="1">
    <source>
        <dbReference type="ARBA" id="ARBA00022679"/>
    </source>
</evidence>
<dbReference type="InterPro" id="IPR016181">
    <property type="entry name" value="Acyl_CoA_acyltransferase"/>
</dbReference>
<dbReference type="SUPFAM" id="SSF55729">
    <property type="entry name" value="Acyl-CoA N-acyltransferases (Nat)"/>
    <property type="match status" value="1"/>
</dbReference>
<reference evidence="5" key="1">
    <citation type="journal article" date="2020" name="Fungal Divers.">
        <title>Resolving the Mortierellaceae phylogeny through synthesis of multi-gene phylogenetics and phylogenomics.</title>
        <authorList>
            <person name="Vandepol N."/>
            <person name="Liber J."/>
            <person name="Desiro A."/>
            <person name="Na H."/>
            <person name="Kennedy M."/>
            <person name="Barry K."/>
            <person name="Grigoriev I.V."/>
            <person name="Miller A.N."/>
            <person name="O'Donnell K."/>
            <person name="Stajich J.E."/>
            <person name="Bonito G."/>
        </authorList>
    </citation>
    <scope>NUCLEOTIDE SEQUENCE</scope>
    <source>
        <strain evidence="5">NVP1</strain>
    </source>
</reference>
<dbReference type="PANTHER" id="PTHR43792">
    <property type="entry name" value="GNAT FAMILY, PUTATIVE (AFU_ORTHOLOGUE AFUA_3G00765)-RELATED-RELATED"/>
    <property type="match status" value="1"/>
</dbReference>
<organism evidence="5 6">
    <name type="scientific">Podila minutissima</name>
    <dbReference type="NCBI Taxonomy" id="64525"/>
    <lineage>
        <taxon>Eukaryota</taxon>
        <taxon>Fungi</taxon>
        <taxon>Fungi incertae sedis</taxon>
        <taxon>Mucoromycota</taxon>
        <taxon>Mortierellomycotina</taxon>
        <taxon>Mortierellomycetes</taxon>
        <taxon>Mortierellales</taxon>
        <taxon>Mortierellaceae</taxon>
        <taxon>Podila</taxon>
    </lineage>
</organism>
<gene>
    <name evidence="5" type="ORF">BG006_010988</name>
</gene>
<name>A0A9P5SCK3_9FUNG</name>
<evidence type="ECO:0000259" key="4">
    <source>
        <dbReference type="PROSITE" id="PS51186"/>
    </source>
</evidence>
<feature type="domain" description="N-acetyltransferase" evidence="4">
    <location>
        <begin position="53"/>
        <end position="218"/>
    </location>
</feature>
<dbReference type="EMBL" id="JAAAUY010000909">
    <property type="protein sequence ID" value="KAF9325537.1"/>
    <property type="molecule type" value="Genomic_DNA"/>
</dbReference>
<evidence type="ECO:0000256" key="3">
    <source>
        <dbReference type="ARBA" id="ARBA00038502"/>
    </source>
</evidence>
<dbReference type="AlphaFoldDB" id="A0A9P5SCK3"/>
<dbReference type="PANTHER" id="PTHR43792:SF8">
    <property type="entry name" value="[RIBOSOMAL PROTEIN US5]-ALANINE N-ACETYLTRANSFERASE"/>
    <property type="match status" value="1"/>
</dbReference>
<dbReference type="PROSITE" id="PS51186">
    <property type="entry name" value="GNAT"/>
    <property type="match status" value="1"/>
</dbReference>
<evidence type="ECO:0000313" key="6">
    <source>
        <dbReference type="Proteomes" id="UP000696485"/>
    </source>
</evidence>
<evidence type="ECO:0000256" key="2">
    <source>
        <dbReference type="ARBA" id="ARBA00023315"/>
    </source>
</evidence>
<dbReference type="InterPro" id="IPR051531">
    <property type="entry name" value="N-acetyltransferase"/>
</dbReference>
<dbReference type="GO" id="GO:0016747">
    <property type="term" value="F:acyltransferase activity, transferring groups other than amino-acyl groups"/>
    <property type="evidence" value="ECO:0007669"/>
    <property type="project" value="InterPro"/>
</dbReference>
<dbReference type="InterPro" id="IPR000182">
    <property type="entry name" value="GNAT_dom"/>
</dbReference>
<keyword evidence="2" id="KW-0012">Acyltransferase</keyword>
<dbReference type="Pfam" id="PF13302">
    <property type="entry name" value="Acetyltransf_3"/>
    <property type="match status" value="1"/>
</dbReference>
<keyword evidence="6" id="KW-1185">Reference proteome</keyword>
<keyword evidence="1" id="KW-0808">Transferase</keyword>
<comment type="caution">
    <text evidence="5">The sequence shown here is derived from an EMBL/GenBank/DDBJ whole genome shotgun (WGS) entry which is preliminary data.</text>
</comment>
<comment type="similarity">
    <text evidence="3">Belongs to the acetyltransferase family. RimJ subfamily.</text>
</comment>
<dbReference type="Gene3D" id="3.40.630.30">
    <property type="match status" value="1"/>
</dbReference>